<evidence type="ECO:0000256" key="2">
    <source>
        <dbReference type="ARBA" id="ARBA00009463"/>
    </source>
</evidence>
<evidence type="ECO:0000259" key="5">
    <source>
        <dbReference type="Pfam" id="PF02737"/>
    </source>
</evidence>
<dbReference type="PANTHER" id="PTHR48075">
    <property type="entry name" value="3-HYDROXYACYL-COA DEHYDROGENASE FAMILY PROTEIN"/>
    <property type="match status" value="1"/>
</dbReference>
<accession>A0ABS9Y0G0</accession>
<dbReference type="SUPFAM" id="SSF51735">
    <property type="entry name" value="NAD(P)-binding Rossmann-fold domains"/>
    <property type="match status" value="1"/>
</dbReference>
<dbReference type="InterPro" id="IPR008927">
    <property type="entry name" value="6-PGluconate_DH-like_C_sf"/>
</dbReference>
<feature type="domain" description="3-hydroxyacyl-CoA dehydrogenase C-terminal" evidence="4">
    <location>
        <begin position="197"/>
        <end position="293"/>
    </location>
</feature>
<dbReference type="InterPro" id="IPR006176">
    <property type="entry name" value="3-OHacyl-CoA_DH_NAD-bd"/>
</dbReference>
<evidence type="ECO:0000259" key="4">
    <source>
        <dbReference type="Pfam" id="PF00725"/>
    </source>
</evidence>
<dbReference type="SUPFAM" id="SSF48179">
    <property type="entry name" value="6-phosphogluconate dehydrogenase C-terminal domain-like"/>
    <property type="match status" value="1"/>
</dbReference>
<keyword evidence="7" id="KW-1185">Reference proteome</keyword>
<dbReference type="Gene3D" id="1.10.1040.10">
    <property type="entry name" value="N-(1-d-carboxylethyl)-l-norvaline Dehydrogenase, domain 2"/>
    <property type="match status" value="1"/>
</dbReference>
<dbReference type="Gene3D" id="3.40.50.720">
    <property type="entry name" value="NAD(P)-binding Rossmann-like Domain"/>
    <property type="match status" value="1"/>
</dbReference>
<evidence type="ECO:0000256" key="1">
    <source>
        <dbReference type="ARBA" id="ARBA00005086"/>
    </source>
</evidence>
<proteinExistence type="inferred from homology"/>
<feature type="domain" description="3-hydroxyacyl-CoA dehydrogenase NAD binding" evidence="5">
    <location>
        <begin position="15"/>
        <end position="193"/>
    </location>
</feature>
<comment type="caution">
    <text evidence="6">The sequence shown here is derived from an EMBL/GenBank/DDBJ whole genome shotgun (WGS) entry which is preliminary data.</text>
</comment>
<evidence type="ECO:0000313" key="6">
    <source>
        <dbReference type="EMBL" id="MCI3270669.1"/>
    </source>
</evidence>
<dbReference type="PIRSF" id="PIRSF000105">
    <property type="entry name" value="HCDH"/>
    <property type="match status" value="1"/>
</dbReference>
<dbReference type="PANTHER" id="PTHR48075:SF9">
    <property type="entry name" value="3-HYDROXYBUTYRYL-COA DEHYDROGENASE"/>
    <property type="match status" value="1"/>
</dbReference>
<evidence type="ECO:0000256" key="3">
    <source>
        <dbReference type="ARBA" id="ARBA00023002"/>
    </source>
</evidence>
<dbReference type="Pfam" id="PF00725">
    <property type="entry name" value="3HCDH"/>
    <property type="match status" value="1"/>
</dbReference>
<gene>
    <name evidence="6" type="ORF">MQP27_06020</name>
</gene>
<reference evidence="6" key="1">
    <citation type="submission" date="2022-03" db="EMBL/GenBank/DDBJ databases">
        <title>Streptomyces 7R015 and 7R016 isolated from Barleria lupulina in Thailand.</title>
        <authorList>
            <person name="Kanchanasin P."/>
            <person name="Phongsopitanun W."/>
            <person name="Tanasupawat S."/>
        </authorList>
    </citation>
    <scope>NUCLEOTIDE SEQUENCE</scope>
    <source>
        <strain evidence="6">7R015</strain>
    </source>
</reference>
<dbReference type="InterPro" id="IPR022694">
    <property type="entry name" value="3-OHacyl-CoA_DH"/>
</dbReference>
<sequence length="295" mass="31739">MSPTVDATVDDIRRVGVVGAGLMGSGIAEVCARAGLDVLVTETGQAAAESGRRRIATSLDRGLRSGKLDEVERDQALKQICFTTDLADLADRDLVIEAVAEDERVKTEVFAVLDAVVTRRDAILASNTSSIPIMKLGMATERPKQVVGVHFFNPVPVLGLVELVPSLLTSDRTRERIEHFVTDVLGKQVIGSQDRAGFVVNALLVPYLLSAIRMLESGFASADDIDDGMILGCAHPMGPLRLADLVGLDTLKAIADSMYEEFKEPLHSPPALLLRMVDAGLLGRKAGRGFYDYSH</sequence>
<dbReference type="NCBIfam" id="NF005875">
    <property type="entry name" value="PRK07819.1"/>
    <property type="match status" value="1"/>
</dbReference>
<dbReference type="EMBL" id="JALDAY010000002">
    <property type="protein sequence ID" value="MCI3270669.1"/>
    <property type="molecule type" value="Genomic_DNA"/>
</dbReference>
<comment type="similarity">
    <text evidence="2">Belongs to the 3-hydroxyacyl-CoA dehydrogenase family.</text>
</comment>
<dbReference type="InterPro" id="IPR013328">
    <property type="entry name" value="6PGD_dom2"/>
</dbReference>
<name>A0ABS9Y0G0_9ACTN</name>
<dbReference type="Proteomes" id="UP001165269">
    <property type="component" value="Unassembled WGS sequence"/>
</dbReference>
<dbReference type="InterPro" id="IPR006108">
    <property type="entry name" value="3HC_DH_C"/>
</dbReference>
<dbReference type="InterPro" id="IPR036291">
    <property type="entry name" value="NAD(P)-bd_dom_sf"/>
</dbReference>
<organism evidence="6 7">
    <name type="scientific">Streptomyces cylindrosporus</name>
    <dbReference type="NCBI Taxonomy" id="2927583"/>
    <lineage>
        <taxon>Bacteria</taxon>
        <taxon>Bacillati</taxon>
        <taxon>Actinomycetota</taxon>
        <taxon>Actinomycetes</taxon>
        <taxon>Kitasatosporales</taxon>
        <taxon>Streptomycetaceae</taxon>
        <taxon>Streptomyces</taxon>
    </lineage>
</organism>
<dbReference type="Pfam" id="PF02737">
    <property type="entry name" value="3HCDH_N"/>
    <property type="match status" value="1"/>
</dbReference>
<keyword evidence="3" id="KW-0560">Oxidoreductase</keyword>
<protein>
    <submittedName>
        <fullName evidence="6">3-hydroxybutyryl-CoA dehydrogenase</fullName>
    </submittedName>
</protein>
<comment type="pathway">
    <text evidence="1">Lipid metabolism; butanoate metabolism.</text>
</comment>
<evidence type="ECO:0000313" key="7">
    <source>
        <dbReference type="Proteomes" id="UP001165269"/>
    </source>
</evidence>